<evidence type="ECO:0000313" key="3">
    <source>
        <dbReference type="Proteomes" id="UP000638263"/>
    </source>
</evidence>
<dbReference type="PANTHER" id="PTHR38011:SF11">
    <property type="entry name" value="2,5-DIAMINO-6-RIBOSYLAMINO-4(3H)-PYRIMIDINONE 5'-PHOSPHATE REDUCTASE"/>
    <property type="match status" value="1"/>
</dbReference>
<evidence type="ECO:0000313" key="2">
    <source>
        <dbReference type="EMBL" id="GGL34366.1"/>
    </source>
</evidence>
<organism evidence="2 3">
    <name type="scientific">Nocardia jinanensis</name>
    <dbReference type="NCBI Taxonomy" id="382504"/>
    <lineage>
        <taxon>Bacteria</taxon>
        <taxon>Bacillati</taxon>
        <taxon>Actinomycetota</taxon>
        <taxon>Actinomycetes</taxon>
        <taxon>Mycobacteriales</taxon>
        <taxon>Nocardiaceae</taxon>
        <taxon>Nocardia</taxon>
    </lineage>
</organism>
<dbReference type="GO" id="GO:0009231">
    <property type="term" value="P:riboflavin biosynthetic process"/>
    <property type="evidence" value="ECO:0007669"/>
    <property type="project" value="InterPro"/>
</dbReference>
<dbReference type="Proteomes" id="UP000638263">
    <property type="component" value="Unassembled WGS sequence"/>
</dbReference>
<proteinExistence type="predicted"/>
<reference evidence="2" key="2">
    <citation type="submission" date="2020-09" db="EMBL/GenBank/DDBJ databases">
        <authorList>
            <person name="Sun Q."/>
            <person name="Zhou Y."/>
        </authorList>
    </citation>
    <scope>NUCLEOTIDE SEQUENCE</scope>
    <source>
        <strain evidence="2">CGMCC 4.3508</strain>
    </source>
</reference>
<gene>
    <name evidence="2" type="ORF">GCM10011588_56400</name>
</gene>
<dbReference type="SUPFAM" id="SSF53597">
    <property type="entry name" value="Dihydrofolate reductase-like"/>
    <property type="match status" value="1"/>
</dbReference>
<dbReference type="RefSeq" id="WP_063916352.1">
    <property type="nucleotide sequence ID" value="NZ_BMMH01000016.1"/>
</dbReference>
<dbReference type="Gene3D" id="3.40.430.10">
    <property type="entry name" value="Dihydrofolate Reductase, subunit A"/>
    <property type="match status" value="1"/>
</dbReference>
<sequence length="190" mass="21535">MGSVTLWMQISLDGFAEGPDEAVHWPVVDEELCTEYLDELRRADLLLYGRRTYEILAAFWPTADLAPVSPFYVEFARFWRAAPKLVVTRTLRNPSWNTRVTGPDPIEEVRQRKAAGQNMVLFGGAETARSFMAHDLIDEFRLFVHPLLLGGGVPLFRSPVDTSGLQLVDVLTFDSAVVQMHYRQQDCVMC</sequence>
<dbReference type="InterPro" id="IPR024072">
    <property type="entry name" value="DHFR-like_dom_sf"/>
</dbReference>
<comment type="caution">
    <text evidence="2">The sequence shown here is derived from an EMBL/GenBank/DDBJ whole genome shotgun (WGS) entry which is preliminary data.</text>
</comment>
<keyword evidence="3" id="KW-1185">Reference proteome</keyword>
<dbReference type="EMBL" id="BMMH01000016">
    <property type="protein sequence ID" value="GGL34366.1"/>
    <property type="molecule type" value="Genomic_DNA"/>
</dbReference>
<dbReference type="AlphaFoldDB" id="A0A917VY45"/>
<accession>A0A917VY45</accession>
<dbReference type="Pfam" id="PF01872">
    <property type="entry name" value="RibD_C"/>
    <property type="match status" value="1"/>
</dbReference>
<protein>
    <submittedName>
        <fullName evidence="2">Deaminase</fullName>
    </submittedName>
</protein>
<evidence type="ECO:0000259" key="1">
    <source>
        <dbReference type="Pfam" id="PF01872"/>
    </source>
</evidence>
<feature type="domain" description="Bacterial bifunctional deaminase-reductase C-terminal" evidence="1">
    <location>
        <begin position="4"/>
        <end position="177"/>
    </location>
</feature>
<reference evidence="2" key="1">
    <citation type="journal article" date="2014" name="Int. J. Syst. Evol. Microbiol.">
        <title>Complete genome sequence of Corynebacterium casei LMG S-19264T (=DSM 44701T), isolated from a smear-ripened cheese.</title>
        <authorList>
            <consortium name="US DOE Joint Genome Institute (JGI-PGF)"/>
            <person name="Walter F."/>
            <person name="Albersmeier A."/>
            <person name="Kalinowski J."/>
            <person name="Ruckert C."/>
        </authorList>
    </citation>
    <scope>NUCLEOTIDE SEQUENCE</scope>
    <source>
        <strain evidence="2">CGMCC 4.3508</strain>
    </source>
</reference>
<dbReference type="PANTHER" id="PTHR38011">
    <property type="entry name" value="DIHYDROFOLATE REDUCTASE FAMILY PROTEIN (AFU_ORTHOLOGUE AFUA_8G06820)"/>
    <property type="match status" value="1"/>
</dbReference>
<name>A0A917VY45_9NOCA</name>
<dbReference type="InterPro" id="IPR002734">
    <property type="entry name" value="RibDG_C"/>
</dbReference>
<dbReference type="GO" id="GO:0008703">
    <property type="term" value="F:5-amino-6-(5-phosphoribosylamino)uracil reductase activity"/>
    <property type="evidence" value="ECO:0007669"/>
    <property type="project" value="InterPro"/>
</dbReference>
<dbReference type="InterPro" id="IPR050765">
    <property type="entry name" value="Riboflavin_Biosynth_HTPR"/>
</dbReference>